<keyword evidence="2" id="KW-0472">Membrane</keyword>
<feature type="transmembrane region" description="Helical" evidence="2">
    <location>
        <begin position="64"/>
        <end position="87"/>
    </location>
</feature>
<feature type="transmembrane region" description="Helical" evidence="2">
    <location>
        <begin position="201"/>
        <end position="223"/>
    </location>
</feature>
<name>A0ABT7VVM1_9GAMM</name>
<proteinExistence type="predicted"/>
<evidence type="ECO:0000256" key="1">
    <source>
        <dbReference type="SAM" id="MobiDB-lite"/>
    </source>
</evidence>
<gene>
    <name evidence="3" type="ORF">QUF54_09605</name>
</gene>
<accession>A0ABT7VVM1</accession>
<protein>
    <recommendedName>
        <fullName evidence="5">Yip1 domain-containing protein</fullName>
    </recommendedName>
</protein>
<keyword evidence="2" id="KW-1133">Transmembrane helix</keyword>
<dbReference type="EMBL" id="JAUCGM010000737">
    <property type="protein sequence ID" value="MDM8563596.1"/>
    <property type="molecule type" value="Genomic_DNA"/>
</dbReference>
<keyword evidence="4" id="KW-1185">Reference proteome</keyword>
<comment type="caution">
    <text evidence="3">The sequence shown here is derived from an EMBL/GenBank/DDBJ whole genome shotgun (WGS) entry which is preliminary data.</text>
</comment>
<sequence>MTIDIHTVESGNPLKDDGTTETPKPEKKSYHLPESATTMQIVDALLKSPESVVKQIKSGQIKKTLFILLGIFVLCHAIYGLIVGSFSGDVQWFTAPIKIVGGAALSALLCYPSLYIFGCLSGANITPSQALSVLVGGLTLTSILLLGFAPVAFIFTFSIKTVAFMGVIHILIWAISIYFGLRYIVMGLTQMDSRKDSSNIITTWCVILILTLLQMTTTLRPIIGESDTLLTHEKRFFVEHWLDVLDNKTK</sequence>
<evidence type="ECO:0000313" key="3">
    <source>
        <dbReference type="EMBL" id="MDM8563596.1"/>
    </source>
</evidence>
<evidence type="ECO:0008006" key="5">
    <source>
        <dbReference type="Google" id="ProtNLM"/>
    </source>
</evidence>
<organism evidence="3 4">
    <name type="scientific">Candidatus Marithioploca araucensis</name>
    <dbReference type="NCBI Taxonomy" id="70273"/>
    <lineage>
        <taxon>Bacteria</taxon>
        <taxon>Pseudomonadati</taxon>
        <taxon>Pseudomonadota</taxon>
        <taxon>Gammaproteobacteria</taxon>
        <taxon>Thiotrichales</taxon>
        <taxon>Thiotrichaceae</taxon>
        <taxon>Candidatus Marithioploca</taxon>
    </lineage>
</organism>
<feature type="transmembrane region" description="Helical" evidence="2">
    <location>
        <begin position="130"/>
        <end position="155"/>
    </location>
</feature>
<dbReference type="Proteomes" id="UP001171945">
    <property type="component" value="Unassembled WGS sequence"/>
</dbReference>
<reference evidence="3" key="1">
    <citation type="submission" date="2023-06" db="EMBL/GenBank/DDBJ databases">
        <title>Uncultivated large filamentous bacteria from sulfidic sediments reveal new species and different genomic features in energy metabolism and defense.</title>
        <authorList>
            <person name="Fonseca A."/>
        </authorList>
    </citation>
    <scope>NUCLEOTIDE SEQUENCE</scope>
    <source>
        <strain evidence="3">HSG4</strain>
    </source>
</reference>
<keyword evidence="2" id="KW-0812">Transmembrane</keyword>
<feature type="transmembrane region" description="Helical" evidence="2">
    <location>
        <begin position="161"/>
        <end position="181"/>
    </location>
</feature>
<feature type="compositionally biased region" description="Basic and acidic residues" evidence="1">
    <location>
        <begin position="14"/>
        <end position="30"/>
    </location>
</feature>
<feature type="region of interest" description="Disordered" evidence="1">
    <location>
        <begin position="1"/>
        <end position="30"/>
    </location>
</feature>
<feature type="transmembrane region" description="Helical" evidence="2">
    <location>
        <begin position="99"/>
        <end position="118"/>
    </location>
</feature>
<evidence type="ECO:0000256" key="2">
    <source>
        <dbReference type="SAM" id="Phobius"/>
    </source>
</evidence>
<evidence type="ECO:0000313" key="4">
    <source>
        <dbReference type="Proteomes" id="UP001171945"/>
    </source>
</evidence>